<proteinExistence type="predicted"/>
<feature type="transmembrane region" description="Helical" evidence="2">
    <location>
        <begin position="75"/>
        <end position="96"/>
    </location>
</feature>
<keyword evidence="2" id="KW-0472">Membrane</keyword>
<dbReference type="RefSeq" id="WP_108896417.1">
    <property type="nucleotide sequence ID" value="NZ_LT993738.1"/>
</dbReference>
<sequence length="110" mass="11642">MASVNIPSTTNPVESPEQTTNTQASTVGSGSKAQQLKNRYCSWKFCKPILISLGILLASLTTLGLIIVSGVPLGLGVGIVLGLQILLAIAAVVFIVKHFREFKANHVKIV</sequence>
<dbReference type="EMBL" id="LT993738">
    <property type="protein sequence ID" value="SPN73452.1"/>
    <property type="molecule type" value="Genomic_DNA"/>
</dbReference>
<keyword evidence="2" id="KW-0812">Transmembrane</keyword>
<evidence type="ECO:0000313" key="4">
    <source>
        <dbReference type="Proteomes" id="UP000244926"/>
    </source>
</evidence>
<gene>
    <name evidence="3" type="ORF">C10C_0278</name>
</gene>
<evidence type="ECO:0000256" key="2">
    <source>
        <dbReference type="SAM" id="Phobius"/>
    </source>
</evidence>
<keyword evidence="2" id="KW-1133">Transmembrane helix</keyword>
<name>A0A2R8FAU3_9CHLA</name>
<feature type="transmembrane region" description="Helical" evidence="2">
    <location>
        <begin position="49"/>
        <end position="69"/>
    </location>
</feature>
<organism evidence="3 4">
    <name type="scientific">Chlamydia serpentis</name>
    <dbReference type="NCBI Taxonomy" id="1967782"/>
    <lineage>
        <taxon>Bacteria</taxon>
        <taxon>Pseudomonadati</taxon>
        <taxon>Chlamydiota</taxon>
        <taxon>Chlamydiia</taxon>
        <taxon>Chlamydiales</taxon>
        <taxon>Chlamydiaceae</taxon>
        <taxon>Chlamydia/Chlamydophila group</taxon>
        <taxon>Chlamydia</taxon>
    </lineage>
</organism>
<reference evidence="4" key="1">
    <citation type="submission" date="2017-11" db="EMBL/GenBank/DDBJ databases">
        <authorList>
            <person name="Seth-Smith MB H."/>
        </authorList>
    </citation>
    <scope>NUCLEOTIDE SEQUENCE [LARGE SCALE GENOMIC DNA]</scope>
</reference>
<evidence type="ECO:0000256" key="1">
    <source>
        <dbReference type="SAM" id="MobiDB-lite"/>
    </source>
</evidence>
<accession>A0A2R8FAU3</accession>
<feature type="region of interest" description="Disordered" evidence="1">
    <location>
        <begin position="1"/>
        <end position="30"/>
    </location>
</feature>
<keyword evidence="4" id="KW-1185">Reference proteome</keyword>
<dbReference type="AlphaFoldDB" id="A0A2R8FAU3"/>
<dbReference type="Proteomes" id="UP000244926">
    <property type="component" value="Chromosome I"/>
</dbReference>
<evidence type="ECO:0000313" key="3">
    <source>
        <dbReference type="EMBL" id="SPN73452.1"/>
    </source>
</evidence>
<dbReference type="KEGG" id="csee:C10C_0278"/>
<protein>
    <submittedName>
        <fullName evidence="3">Uncharacterized protein</fullName>
    </submittedName>
</protein>